<dbReference type="AlphaFoldDB" id="A0A4Q2ISJ2"/>
<organism evidence="1 2">
    <name type="scientific">Sphingomonas desiccabilis</name>
    <dbReference type="NCBI Taxonomy" id="429134"/>
    <lineage>
        <taxon>Bacteria</taxon>
        <taxon>Pseudomonadati</taxon>
        <taxon>Pseudomonadota</taxon>
        <taxon>Alphaproteobacteria</taxon>
        <taxon>Sphingomonadales</taxon>
        <taxon>Sphingomonadaceae</taxon>
        <taxon>Sphingomonas</taxon>
    </lineage>
</organism>
<dbReference type="InterPro" id="IPR023296">
    <property type="entry name" value="Glyco_hydro_beta-prop_sf"/>
</dbReference>
<keyword evidence="2" id="KW-1185">Reference proteome</keyword>
<accession>A0A4Q2ISJ2</accession>
<evidence type="ECO:0000313" key="1">
    <source>
        <dbReference type="EMBL" id="RXZ31341.1"/>
    </source>
</evidence>
<evidence type="ECO:0000313" key="2">
    <source>
        <dbReference type="Proteomes" id="UP000292347"/>
    </source>
</evidence>
<keyword evidence="1" id="KW-0378">Hydrolase</keyword>
<gene>
    <name evidence="1" type="ORF">EO081_08775</name>
</gene>
<comment type="caution">
    <text evidence="1">The sequence shown here is derived from an EMBL/GenBank/DDBJ whole genome shotgun (WGS) entry which is preliminary data.</text>
</comment>
<proteinExistence type="predicted"/>
<dbReference type="SUPFAM" id="SSF75005">
    <property type="entry name" value="Arabinanase/levansucrase/invertase"/>
    <property type="match status" value="1"/>
</dbReference>
<sequence length="343" mass="38483">MRTIWKRAVAMALAALAAAVPATAQVAPGGPVTPYVDPAKAYLFAHMTKERYGVLYYSVSLDGFHWTRLNGGKPVSADYHGHASIAQGPDGRYYLVGNNSDEDPLIRFWVSDDLVRWAPFGTYRPDLKDIPGHPHAMQRIGAPKLYFDTPSRQFLLTWHTPNEDGNREDPERYWASQRTLYVQSPDLKTFGAKPRRLFSWDMATIDTIVQPDPRGGYCAVIKDERYPSYEWTTGKTIRISCAAQLLGPYPLPGAPLSPNFREAPTLVRSPGDKDWLLYYEQYAGTSYGLSMAPTLQGPWYQVSGNSGVPEWNRYEMPGGTRHGSMLPISRRQYDALRAAFPEG</sequence>
<protein>
    <submittedName>
        <fullName evidence="1">Glycosyl hydrolase family 43</fullName>
    </submittedName>
</protein>
<dbReference type="EMBL" id="SDPT01000002">
    <property type="protein sequence ID" value="RXZ31341.1"/>
    <property type="molecule type" value="Genomic_DNA"/>
</dbReference>
<name>A0A4Q2ISJ2_9SPHN</name>
<dbReference type="OrthoDB" id="9758923at2"/>
<dbReference type="Proteomes" id="UP000292347">
    <property type="component" value="Unassembled WGS sequence"/>
</dbReference>
<dbReference type="GO" id="GO:0016787">
    <property type="term" value="F:hydrolase activity"/>
    <property type="evidence" value="ECO:0007669"/>
    <property type="project" value="UniProtKB-KW"/>
</dbReference>
<dbReference type="Gene3D" id="2.115.10.20">
    <property type="entry name" value="Glycosyl hydrolase domain, family 43"/>
    <property type="match status" value="1"/>
</dbReference>
<reference evidence="1 2" key="1">
    <citation type="submission" date="2019-01" db="EMBL/GenBank/DDBJ databases">
        <title>Sphingomonas mucosissima sp. nov. and Sphingomonas desiccabilis sp. nov., from biological soil crusts in the Colorado Plateau, USA.</title>
        <authorList>
            <person name="Zhu D."/>
        </authorList>
    </citation>
    <scope>NUCLEOTIDE SEQUENCE [LARGE SCALE GENOMIC DNA]</scope>
    <source>
        <strain evidence="1 2">CP1D</strain>
    </source>
</reference>